<proteinExistence type="predicted"/>
<reference evidence="1 2" key="1">
    <citation type="journal article" date="2013" name="PLoS ONE">
        <title>Assembly-driven community genomics of a hypersaline microbial ecosystem.</title>
        <authorList>
            <person name="Podell S."/>
            <person name="Ugalde J.A."/>
            <person name="Narasingarao P."/>
            <person name="Banfield J.F."/>
            <person name="Heidelberg K.B."/>
            <person name="Allen E.E."/>
        </authorList>
    </citation>
    <scope>NUCLEOTIDE SEQUENCE [LARGE SCALE GENOMIC DNA]</scope>
    <source>
        <strain evidence="2">J07HQW2</strain>
    </source>
</reference>
<dbReference type="HOGENOM" id="CLU_048530_0_0_2"/>
<dbReference type="AlphaFoldDB" id="U1MUA7"/>
<dbReference type="RefSeq" id="WP_021053373.1">
    <property type="nucleotide sequence ID" value="NZ_KE356561.1"/>
</dbReference>
<evidence type="ECO:0000313" key="1">
    <source>
        <dbReference type="EMBL" id="ERG93879.1"/>
    </source>
</evidence>
<gene>
    <name evidence="1" type="ORF">J07HQW2_00313</name>
</gene>
<dbReference type="EMBL" id="KE356561">
    <property type="protein sequence ID" value="ERG93879.1"/>
    <property type="molecule type" value="Genomic_DNA"/>
</dbReference>
<dbReference type="STRING" id="1238425.J07HQW2_00313"/>
<dbReference type="Proteomes" id="UP000030710">
    <property type="component" value="Unassembled WGS sequence"/>
</dbReference>
<organism evidence="1 2">
    <name type="scientific">Haloquadratum walsbyi J07HQW2</name>
    <dbReference type="NCBI Taxonomy" id="1238425"/>
    <lineage>
        <taxon>Archaea</taxon>
        <taxon>Methanobacteriati</taxon>
        <taxon>Methanobacteriota</taxon>
        <taxon>Stenosarchaea group</taxon>
        <taxon>Halobacteria</taxon>
        <taxon>Halobacteriales</taxon>
        <taxon>Haloferacaceae</taxon>
        <taxon>Haloquadratum</taxon>
    </lineage>
</organism>
<accession>U1MUA7</accession>
<name>U1MUA7_9EURY</name>
<evidence type="ECO:0000313" key="2">
    <source>
        <dbReference type="Proteomes" id="UP000030710"/>
    </source>
</evidence>
<sequence length="454" mass="52300">MSKTPPAELRDIVTSELITYLQAGAPNPNLIAGAFDYSAVEIENFQSLKRLHFVMYADVVEYIERLPERLRRIKTEQRRMTTQSRGEVRGQINWSKTLQQRAKSGYADRTLFMTDNPEIEINIPENRVFKKLLAVISEPLRQEIQGLDQAWREIWDDGDIIRLRRMLTQNVHLDALPSAAKISLTDRELTVARRARQPLYYDAARLYQLYRDLMNDRFDLESVQELLESTIIAPLEDHKMFELFCLFAIGHSVQRSIQDNLTLTRVQSGTDAIASLESPDRRLRIYYDTGGPLSFYSDYPRPADLPDPTGADEFYQKLYRQSQALETHSELVDQFLSRGSQHSFYSGRPDFLVLDWNTQPEESLREVIIGEIKYTRSPSTFSTGLRELIEYIQFAESAGEFLFGETLDEESVRGILCTDGVQGDVNEAGNIQHVSTDRMQAEFEKSRSNPQDTR</sequence>
<dbReference type="eggNOG" id="arCOG08979">
    <property type="taxonomic scope" value="Archaea"/>
</dbReference>
<protein>
    <submittedName>
        <fullName evidence="1">Uncharacterized protein</fullName>
    </submittedName>
</protein>